<comment type="caution">
    <text evidence="1">The sequence shown here is derived from an EMBL/GenBank/DDBJ whole genome shotgun (WGS) entry which is preliminary data.</text>
</comment>
<accession>A0A4R8T042</accession>
<proteinExistence type="predicted"/>
<gene>
    <name evidence="1" type="ORF">CCUG60884_00209</name>
</gene>
<reference evidence="1 2" key="1">
    <citation type="journal article" date="2019" name="Sci. Rep.">
        <title>Extended insight into the Mycobacterium chelonae-abscessus complex through whole genome sequencing of Mycobacterium salmoniphilum outbreak and Mycobacterium salmoniphilum-like strains.</title>
        <authorList>
            <person name="Behra P.R.K."/>
            <person name="Das S."/>
            <person name="Pettersson B.M.F."/>
            <person name="Shirreff L."/>
            <person name="DuCote T."/>
            <person name="Jacobsson K.G."/>
            <person name="Ennis D.G."/>
            <person name="Kirsebom L.A."/>
        </authorList>
    </citation>
    <scope>NUCLEOTIDE SEQUENCE [LARGE SCALE GENOMIC DNA]</scope>
    <source>
        <strain evidence="1 2">CCUG 60884</strain>
    </source>
</reference>
<dbReference type="AlphaFoldDB" id="A0A4R8T042"/>
<evidence type="ECO:0000313" key="2">
    <source>
        <dbReference type="Proteomes" id="UP000294604"/>
    </source>
</evidence>
<sequence length="83" mass="9064">MKPQTKSQRKQGNPRISVTCNACGEGLPNGSASAWVAQWWLTEHLAKRHSTPDTGAFRIDLVRLARRGGPEGIAVARQWGARA</sequence>
<name>A0A4R8T042_9MYCO</name>
<dbReference type="Proteomes" id="UP000294604">
    <property type="component" value="Unassembled WGS sequence"/>
</dbReference>
<dbReference type="RefSeq" id="WP_134080903.1">
    <property type="nucleotide sequence ID" value="NZ_PECL01000002.1"/>
</dbReference>
<protein>
    <submittedName>
        <fullName evidence="1">Uncharacterized protein</fullName>
    </submittedName>
</protein>
<organism evidence="1 2">
    <name type="scientific">Mycobacteroides salmoniphilum</name>
    <dbReference type="NCBI Taxonomy" id="404941"/>
    <lineage>
        <taxon>Bacteria</taxon>
        <taxon>Bacillati</taxon>
        <taxon>Actinomycetota</taxon>
        <taxon>Actinomycetes</taxon>
        <taxon>Mycobacteriales</taxon>
        <taxon>Mycobacteriaceae</taxon>
        <taxon>Mycobacteroides</taxon>
    </lineage>
</organism>
<evidence type="ECO:0000313" key="1">
    <source>
        <dbReference type="EMBL" id="TEA09219.1"/>
    </source>
</evidence>
<dbReference type="EMBL" id="PECL01000002">
    <property type="protein sequence ID" value="TEA09219.1"/>
    <property type="molecule type" value="Genomic_DNA"/>
</dbReference>